<dbReference type="SUPFAM" id="SSF52172">
    <property type="entry name" value="CheY-like"/>
    <property type="match status" value="1"/>
</dbReference>
<dbReference type="InterPro" id="IPR039420">
    <property type="entry name" value="WalR-like"/>
</dbReference>
<dbReference type="Proteomes" id="UP000278351">
    <property type="component" value="Unassembled WGS sequence"/>
</dbReference>
<dbReference type="InterPro" id="IPR001789">
    <property type="entry name" value="Sig_transdc_resp-reg_receiver"/>
</dbReference>
<evidence type="ECO:0000313" key="9">
    <source>
        <dbReference type="Proteomes" id="UP000278351"/>
    </source>
</evidence>
<gene>
    <name evidence="8" type="ORF">EGT74_25585</name>
</gene>
<evidence type="ECO:0000256" key="1">
    <source>
        <dbReference type="ARBA" id="ARBA00022553"/>
    </source>
</evidence>
<evidence type="ECO:0000259" key="7">
    <source>
        <dbReference type="PROSITE" id="PS50110"/>
    </source>
</evidence>
<evidence type="ECO:0000256" key="2">
    <source>
        <dbReference type="ARBA" id="ARBA00023015"/>
    </source>
</evidence>
<keyword evidence="9" id="KW-1185">Reference proteome</keyword>
<protein>
    <submittedName>
        <fullName evidence="8">DNA-binding response regulator</fullName>
    </submittedName>
</protein>
<dbReference type="CDD" id="cd06170">
    <property type="entry name" value="LuxR_C_like"/>
    <property type="match status" value="1"/>
</dbReference>
<evidence type="ECO:0000256" key="4">
    <source>
        <dbReference type="ARBA" id="ARBA00023163"/>
    </source>
</evidence>
<evidence type="ECO:0000313" key="8">
    <source>
        <dbReference type="EMBL" id="RPE05739.1"/>
    </source>
</evidence>
<dbReference type="Pfam" id="PF00072">
    <property type="entry name" value="Response_reg"/>
    <property type="match status" value="1"/>
</dbReference>
<dbReference type="SMART" id="SM00421">
    <property type="entry name" value="HTH_LUXR"/>
    <property type="match status" value="1"/>
</dbReference>
<name>A0A3N4PGS5_9BACT</name>
<sequence>MKSYPPIKLVIADSQDIFREGLVQMLAGEPGIDVAGATSGGHELPSLLQASHPDILLADATLPFHNGHTLVEYVQSSFPAVNIIVLSLQEEVDHAVAMLRAGIQGYLIKTAPLAEILEAIRTVHNKQPYYSRAVSGKLLQLAAQGLLGPQTIAFSEKETAIIRLTCEDLSAKEIAARLRLSSRTVEAYRLRIMEKMNVKGTAGMVIYAIRHHICSL</sequence>
<dbReference type="AlphaFoldDB" id="A0A3N4PGS5"/>
<dbReference type="GO" id="GO:0000160">
    <property type="term" value="P:phosphorelay signal transduction system"/>
    <property type="evidence" value="ECO:0007669"/>
    <property type="project" value="InterPro"/>
</dbReference>
<accession>A0A3N4PGS5</accession>
<dbReference type="PRINTS" id="PR00038">
    <property type="entry name" value="HTHLUXR"/>
</dbReference>
<dbReference type="PROSITE" id="PS00622">
    <property type="entry name" value="HTH_LUXR_1"/>
    <property type="match status" value="1"/>
</dbReference>
<dbReference type="PANTHER" id="PTHR43214:SF41">
    <property type="entry name" value="NITRATE_NITRITE RESPONSE REGULATOR PROTEIN NARP"/>
    <property type="match status" value="1"/>
</dbReference>
<keyword evidence="2" id="KW-0805">Transcription regulation</keyword>
<dbReference type="PROSITE" id="PS50110">
    <property type="entry name" value="RESPONSE_REGULATORY"/>
    <property type="match status" value="1"/>
</dbReference>
<dbReference type="OrthoDB" id="9797341at2"/>
<dbReference type="SUPFAM" id="SSF46894">
    <property type="entry name" value="C-terminal effector domain of the bipartite response regulators"/>
    <property type="match status" value="1"/>
</dbReference>
<feature type="modified residue" description="4-aspartylphosphate" evidence="5">
    <location>
        <position position="59"/>
    </location>
</feature>
<evidence type="ECO:0000256" key="5">
    <source>
        <dbReference type="PROSITE-ProRule" id="PRU00169"/>
    </source>
</evidence>
<dbReference type="SMART" id="SM00448">
    <property type="entry name" value="REC"/>
    <property type="match status" value="1"/>
</dbReference>
<comment type="caution">
    <text evidence="8">The sequence shown here is derived from an EMBL/GenBank/DDBJ whole genome shotgun (WGS) entry which is preliminary data.</text>
</comment>
<dbReference type="InterPro" id="IPR058245">
    <property type="entry name" value="NreC/VraR/RcsB-like_REC"/>
</dbReference>
<dbReference type="Pfam" id="PF00196">
    <property type="entry name" value="GerE"/>
    <property type="match status" value="1"/>
</dbReference>
<dbReference type="RefSeq" id="WP_123849391.1">
    <property type="nucleotide sequence ID" value="NZ_RPDH01000003.1"/>
</dbReference>
<keyword evidence="1 5" id="KW-0597">Phosphoprotein</keyword>
<dbReference type="PANTHER" id="PTHR43214">
    <property type="entry name" value="TWO-COMPONENT RESPONSE REGULATOR"/>
    <property type="match status" value="1"/>
</dbReference>
<keyword evidence="3 8" id="KW-0238">DNA-binding</keyword>
<organism evidence="8 9">
    <name type="scientific">Chitinophaga lutea</name>
    <dbReference type="NCBI Taxonomy" id="2488634"/>
    <lineage>
        <taxon>Bacteria</taxon>
        <taxon>Pseudomonadati</taxon>
        <taxon>Bacteroidota</taxon>
        <taxon>Chitinophagia</taxon>
        <taxon>Chitinophagales</taxon>
        <taxon>Chitinophagaceae</taxon>
        <taxon>Chitinophaga</taxon>
    </lineage>
</organism>
<keyword evidence="4" id="KW-0804">Transcription</keyword>
<dbReference type="InterPro" id="IPR016032">
    <property type="entry name" value="Sig_transdc_resp-reg_C-effctor"/>
</dbReference>
<dbReference type="InterPro" id="IPR000792">
    <property type="entry name" value="Tscrpt_reg_LuxR_C"/>
</dbReference>
<feature type="domain" description="HTH luxR-type" evidence="6">
    <location>
        <begin position="147"/>
        <end position="212"/>
    </location>
</feature>
<dbReference type="Gene3D" id="3.40.50.2300">
    <property type="match status" value="1"/>
</dbReference>
<dbReference type="GO" id="GO:0006355">
    <property type="term" value="P:regulation of DNA-templated transcription"/>
    <property type="evidence" value="ECO:0007669"/>
    <property type="project" value="InterPro"/>
</dbReference>
<dbReference type="PROSITE" id="PS50043">
    <property type="entry name" value="HTH_LUXR_2"/>
    <property type="match status" value="1"/>
</dbReference>
<dbReference type="GO" id="GO:0003677">
    <property type="term" value="F:DNA binding"/>
    <property type="evidence" value="ECO:0007669"/>
    <property type="project" value="UniProtKB-KW"/>
</dbReference>
<feature type="domain" description="Response regulatory" evidence="7">
    <location>
        <begin position="8"/>
        <end position="124"/>
    </location>
</feature>
<proteinExistence type="predicted"/>
<dbReference type="CDD" id="cd17535">
    <property type="entry name" value="REC_NarL-like"/>
    <property type="match status" value="1"/>
</dbReference>
<reference evidence="8 9" key="1">
    <citation type="submission" date="2018-11" db="EMBL/GenBank/DDBJ databases">
        <title>Chitinophaga lutea sp.nov., isolate from arsenic contaminated soil.</title>
        <authorList>
            <person name="Zong Y."/>
        </authorList>
    </citation>
    <scope>NUCLEOTIDE SEQUENCE [LARGE SCALE GENOMIC DNA]</scope>
    <source>
        <strain evidence="8 9">ZY74</strain>
    </source>
</reference>
<evidence type="ECO:0000256" key="3">
    <source>
        <dbReference type="ARBA" id="ARBA00023125"/>
    </source>
</evidence>
<dbReference type="EMBL" id="RPDH01000003">
    <property type="protein sequence ID" value="RPE05739.1"/>
    <property type="molecule type" value="Genomic_DNA"/>
</dbReference>
<evidence type="ECO:0000259" key="6">
    <source>
        <dbReference type="PROSITE" id="PS50043"/>
    </source>
</evidence>
<dbReference type="InterPro" id="IPR011006">
    <property type="entry name" value="CheY-like_superfamily"/>
</dbReference>